<dbReference type="Proteomes" id="UP000316476">
    <property type="component" value="Unassembled WGS sequence"/>
</dbReference>
<evidence type="ECO:0000313" key="2">
    <source>
        <dbReference type="EMBL" id="TWU64590.1"/>
    </source>
</evidence>
<feature type="region of interest" description="Disordered" evidence="1">
    <location>
        <begin position="44"/>
        <end position="65"/>
    </location>
</feature>
<dbReference type="AlphaFoldDB" id="A0A5C6FSZ1"/>
<name>A0A5C6FSZ1_9PLAN</name>
<dbReference type="RefSeq" id="WP_197135634.1">
    <property type="nucleotide sequence ID" value="NZ_SJPZ01000001.1"/>
</dbReference>
<reference evidence="2 3" key="1">
    <citation type="submission" date="2019-02" db="EMBL/GenBank/DDBJ databases">
        <title>Deep-cultivation of Planctomycetes and their phenomic and genomic characterization uncovers novel biology.</title>
        <authorList>
            <person name="Wiegand S."/>
            <person name="Jogler M."/>
            <person name="Boedeker C."/>
            <person name="Pinto D."/>
            <person name="Vollmers J."/>
            <person name="Rivas-Marin E."/>
            <person name="Kohn T."/>
            <person name="Peeters S.H."/>
            <person name="Heuer A."/>
            <person name="Rast P."/>
            <person name="Oberbeckmann S."/>
            <person name="Bunk B."/>
            <person name="Jeske O."/>
            <person name="Meyerdierks A."/>
            <person name="Storesund J.E."/>
            <person name="Kallscheuer N."/>
            <person name="Luecker S."/>
            <person name="Lage O.M."/>
            <person name="Pohl T."/>
            <person name="Merkel B.J."/>
            <person name="Hornburger P."/>
            <person name="Mueller R.-W."/>
            <person name="Bruemmer F."/>
            <person name="Labrenz M."/>
            <person name="Spormann A.M."/>
            <person name="Op Den Camp H."/>
            <person name="Overmann J."/>
            <person name="Amann R."/>
            <person name="Jetten M.S.M."/>
            <person name="Mascher T."/>
            <person name="Medema M.H."/>
            <person name="Devos D.P."/>
            <person name="Kaster A.-K."/>
            <person name="Ovreas L."/>
            <person name="Rohde M."/>
            <person name="Galperin M.Y."/>
            <person name="Jogler C."/>
        </authorList>
    </citation>
    <scope>NUCLEOTIDE SEQUENCE [LARGE SCALE GENOMIC DNA]</scope>
    <source>
        <strain evidence="2 3">V7</strain>
    </source>
</reference>
<dbReference type="EMBL" id="SJPZ01000001">
    <property type="protein sequence ID" value="TWU64590.1"/>
    <property type="molecule type" value="Genomic_DNA"/>
</dbReference>
<proteinExistence type="predicted"/>
<protein>
    <submittedName>
        <fullName evidence="2">Uncharacterized protein</fullName>
    </submittedName>
</protein>
<accession>A0A5C6FSZ1</accession>
<evidence type="ECO:0000256" key="1">
    <source>
        <dbReference type="SAM" id="MobiDB-lite"/>
    </source>
</evidence>
<comment type="caution">
    <text evidence="2">The sequence shown here is derived from an EMBL/GenBank/DDBJ whole genome shotgun (WGS) entry which is preliminary data.</text>
</comment>
<organism evidence="2 3">
    <name type="scientific">Crateriforma conspicua</name>
    <dbReference type="NCBI Taxonomy" id="2527996"/>
    <lineage>
        <taxon>Bacteria</taxon>
        <taxon>Pseudomonadati</taxon>
        <taxon>Planctomycetota</taxon>
        <taxon>Planctomycetia</taxon>
        <taxon>Planctomycetales</taxon>
        <taxon>Planctomycetaceae</taxon>
        <taxon>Crateriforma</taxon>
    </lineage>
</organism>
<gene>
    <name evidence="2" type="ORF">V7x_01340</name>
</gene>
<sequence length="65" mass="6709">MAAAATMIRAPAAAATLVPRTGAMMVTLSANQSYGLGILQIDGRSELWPKGPNGDPEYQSDSETG</sequence>
<evidence type="ECO:0000313" key="3">
    <source>
        <dbReference type="Proteomes" id="UP000316476"/>
    </source>
</evidence>